<comment type="catalytic activity">
    <reaction evidence="2">
        <text>2 GTP = 3',3'-c-di-GMP + 2 diphosphate</text>
        <dbReference type="Rhea" id="RHEA:24898"/>
        <dbReference type="ChEBI" id="CHEBI:33019"/>
        <dbReference type="ChEBI" id="CHEBI:37565"/>
        <dbReference type="ChEBI" id="CHEBI:58805"/>
        <dbReference type="EC" id="2.7.7.65"/>
    </reaction>
</comment>
<dbReference type="eggNOG" id="COG3706">
    <property type="taxonomic scope" value="Bacteria"/>
</dbReference>
<reference evidence="5 6" key="1">
    <citation type="journal article" date="2012" name="J. Bacteriol.">
        <title>Genome Sequence of Extracellular-Protease-Producing Alishewanella jeotgali Isolated from Traditional Korean Fermented Seafood.</title>
        <authorList>
            <person name="Jung J."/>
            <person name="Chun J."/>
            <person name="Park W."/>
        </authorList>
    </citation>
    <scope>NUCLEOTIDE SEQUENCE [LARGE SCALE GENOMIC DNA]</scope>
    <source>
        <strain evidence="5 6">KCTC 22429</strain>
    </source>
</reference>
<keyword evidence="3" id="KW-1133">Transmembrane helix</keyword>
<dbReference type="NCBIfam" id="TIGR00254">
    <property type="entry name" value="GGDEF"/>
    <property type="match status" value="1"/>
</dbReference>
<dbReference type="PANTHER" id="PTHR45138:SF9">
    <property type="entry name" value="DIGUANYLATE CYCLASE DGCM-RELATED"/>
    <property type="match status" value="1"/>
</dbReference>
<dbReference type="Gene3D" id="3.30.70.270">
    <property type="match status" value="1"/>
</dbReference>
<keyword evidence="6" id="KW-1185">Reference proteome</keyword>
<feature type="transmembrane region" description="Helical" evidence="3">
    <location>
        <begin position="98"/>
        <end position="121"/>
    </location>
</feature>
<keyword evidence="3" id="KW-0472">Membrane</keyword>
<dbReference type="Proteomes" id="UP000012046">
    <property type="component" value="Unassembled WGS sequence"/>
</dbReference>
<dbReference type="PROSITE" id="PS50887">
    <property type="entry name" value="GGDEF"/>
    <property type="match status" value="1"/>
</dbReference>
<dbReference type="InterPro" id="IPR000160">
    <property type="entry name" value="GGDEF_dom"/>
</dbReference>
<dbReference type="GO" id="GO:1902201">
    <property type="term" value="P:negative regulation of bacterial-type flagellum-dependent cell motility"/>
    <property type="evidence" value="ECO:0007669"/>
    <property type="project" value="TreeGrafter"/>
</dbReference>
<dbReference type="AlphaFoldDB" id="H3ZFR6"/>
<proteinExistence type="predicted"/>
<organism evidence="5 6">
    <name type="scientific">Alishewanella jeotgali KCTC 22429</name>
    <dbReference type="NCBI Taxonomy" id="1129374"/>
    <lineage>
        <taxon>Bacteria</taxon>
        <taxon>Pseudomonadati</taxon>
        <taxon>Pseudomonadota</taxon>
        <taxon>Gammaproteobacteria</taxon>
        <taxon>Alteromonadales</taxon>
        <taxon>Alteromonadaceae</taxon>
        <taxon>Alishewanella</taxon>
    </lineage>
</organism>
<evidence type="ECO:0000256" key="3">
    <source>
        <dbReference type="SAM" id="Phobius"/>
    </source>
</evidence>
<keyword evidence="3" id="KW-0812">Transmembrane</keyword>
<dbReference type="SMART" id="SM00267">
    <property type="entry name" value="GGDEF"/>
    <property type="match status" value="1"/>
</dbReference>
<accession>H3ZFR6</accession>
<feature type="transmembrane region" description="Helical" evidence="3">
    <location>
        <begin position="37"/>
        <end position="57"/>
    </location>
</feature>
<evidence type="ECO:0000256" key="2">
    <source>
        <dbReference type="ARBA" id="ARBA00034247"/>
    </source>
</evidence>
<evidence type="ECO:0000313" key="6">
    <source>
        <dbReference type="Proteomes" id="UP000012046"/>
    </source>
</evidence>
<dbReference type="GO" id="GO:0052621">
    <property type="term" value="F:diguanylate cyclase activity"/>
    <property type="evidence" value="ECO:0007669"/>
    <property type="project" value="UniProtKB-EC"/>
</dbReference>
<evidence type="ECO:0000259" key="4">
    <source>
        <dbReference type="PROSITE" id="PS50887"/>
    </source>
</evidence>
<dbReference type="GO" id="GO:0005886">
    <property type="term" value="C:plasma membrane"/>
    <property type="evidence" value="ECO:0007669"/>
    <property type="project" value="TreeGrafter"/>
</dbReference>
<protein>
    <recommendedName>
        <fullName evidence="1">diguanylate cyclase</fullName>
        <ecNumber evidence="1">2.7.7.65</ecNumber>
    </recommendedName>
</protein>
<dbReference type="GO" id="GO:0043709">
    <property type="term" value="P:cell adhesion involved in single-species biofilm formation"/>
    <property type="evidence" value="ECO:0007669"/>
    <property type="project" value="TreeGrafter"/>
</dbReference>
<dbReference type="SUPFAM" id="SSF55073">
    <property type="entry name" value="Nucleotide cyclase"/>
    <property type="match status" value="1"/>
</dbReference>
<dbReference type="InterPro" id="IPR043128">
    <property type="entry name" value="Rev_trsase/Diguanyl_cyclase"/>
</dbReference>
<feature type="transmembrane region" description="Helical" evidence="3">
    <location>
        <begin position="69"/>
        <end position="86"/>
    </location>
</feature>
<dbReference type="PANTHER" id="PTHR45138">
    <property type="entry name" value="REGULATORY COMPONENTS OF SENSORY TRANSDUCTION SYSTEM"/>
    <property type="match status" value="1"/>
</dbReference>
<evidence type="ECO:0000256" key="1">
    <source>
        <dbReference type="ARBA" id="ARBA00012528"/>
    </source>
</evidence>
<evidence type="ECO:0000313" key="5">
    <source>
        <dbReference type="EMBL" id="EHR40550.1"/>
    </source>
</evidence>
<dbReference type="EC" id="2.7.7.65" evidence="1"/>
<feature type="domain" description="GGDEF" evidence="4">
    <location>
        <begin position="173"/>
        <end position="299"/>
    </location>
</feature>
<dbReference type="Pfam" id="PF00990">
    <property type="entry name" value="GGDEF"/>
    <property type="match status" value="1"/>
</dbReference>
<gene>
    <name evidence="5" type="ORF">AJE_10794</name>
</gene>
<dbReference type="EMBL" id="AHTH01000037">
    <property type="protein sequence ID" value="EHR40550.1"/>
    <property type="molecule type" value="Genomic_DNA"/>
</dbReference>
<name>H3ZFR6_9ALTE</name>
<dbReference type="InterPro" id="IPR029787">
    <property type="entry name" value="Nucleotide_cyclase"/>
</dbReference>
<dbReference type="RefSeq" id="WP_008950876.1">
    <property type="nucleotide sequence ID" value="NZ_AHTH01000037.1"/>
</dbReference>
<dbReference type="PATRIC" id="fig|1129374.4.peg.2139"/>
<comment type="caution">
    <text evidence="5">The sequence shown here is derived from an EMBL/GenBank/DDBJ whole genome shotgun (WGS) entry which is preliminary data.</text>
</comment>
<dbReference type="STRING" id="1129374.AJE_10794"/>
<sequence length="299" mass="34325">MWRQHRYKIALTLLLLQAALVLAFQLGEVKPWASIDWLDILGEGIVLLVALCWLTLIVTSRPAGHITEWLYYGSLLLVCSFTLDLLDEFLRYPAHLRTMSWLESLPAPLGMLALTYGLVGWHREQRIINRQLQGRELFLRDHRLLDPLTQLYGLDYLYAVLKREIELHREQQQPLSLLMLGIDQFSAFNRQHGMAAGDQYLVQLAELLSSQLRSSDVLCRYAGDRFVVLLVNTRQREADIMAQHLQQQLTLLDSSEQQLSLSITSQQVNHAEAATVLARAEQQLLAVKRKSQAYQLQPD</sequence>
<dbReference type="CDD" id="cd01949">
    <property type="entry name" value="GGDEF"/>
    <property type="match status" value="1"/>
</dbReference>
<dbReference type="InterPro" id="IPR050469">
    <property type="entry name" value="Diguanylate_Cyclase"/>
</dbReference>